<evidence type="ECO:0000313" key="3">
    <source>
        <dbReference type="Proteomes" id="UP000247498"/>
    </source>
</evidence>
<sequence length="292" mass="29242">MRQQQALRGPGPCLGLALAVALLPGPAGALAGDRRGLLAAGGCAATAGSYRVTYKGPQPPIWAGDSSAPRDWYCFLVNATHAGCDPSGDRCCLSGDTGGGVGGPPQTGVPPKFKSLVLSAPSPACLTPGARRAVRWYVNIGPARRGRREGNSIRVPLSGLPPAGGSVCIELLAANATGCGTMAALCGNGRSCGVVVATKPFKAGAGQPKEPCCVGEEVTIACSGGLVLKDGRCAVPNCGAGAYFDPAAGLCACSPDYFWGSPLGVGPPFCVPCTYFDPFCAVCNASRGVPTG</sequence>
<protein>
    <recommendedName>
        <fullName evidence="4">EGF-like domain-containing protein</fullName>
    </recommendedName>
</protein>
<name>A0A2V0PJK6_9CHLO</name>
<dbReference type="EMBL" id="BDRX01000184">
    <property type="protein sequence ID" value="GBF99978.1"/>
    <property type="molecule type" value="Genomic_DNA"/>
</dbReference>
<accession>A0A2V0PJK6</accession>
<evidence type="ECO:0000256" key="1">
    <source>
        <dbReference type="SAM" id="SignalP"/>
    </source>
</evidence>
<proteinExistence type="predicted"/>
<dbReference type="InParanoid" id="A0A2V0PJK6"/>
<evidence type="ECO:0008006" key="4">
    <source>
        <dbReference type="Google" id="ProtNLM"/>
    </source>
</evidence>
<keyword evidence="3" id="KW-1185">Reference proteome</keyword>
<feature type="chain" id="PRO_5015968108" description="EGF-like domain-containing protein" evidence="1">
    <location>
        <begin position="30"/>
        <end position="292"/>
    </location>
</feature>
<evidence type="ECO:0000313" key="2">
    <source>
        <dbReference type="EMBL" id="GBF99978.1"/>
    </source>
</evidence>
<gene>
    <name evidence="2" type="ORF">Rsub_13110</name>
</gene>
<reference evidence="2 3" key="1">
    <citation type="journal article" date="2018" name="Sci. Rep.">
        <title>Raphidocelis subcapitata (=Pseudokirchneriella subcapitata) provides an insight into genome evolution and environmental adaptations in the Sphaeropleales.</title>
        <authorList>
            <person name="Suzuki S."/>
            <person name="Yamaguchi H."/>
            <person name="Nakajima N."/>
            <person name="Kawachi M."/>
        </authorList>
    </citation>
    <scope>NUCLEOTIDE SEQUENCE [LARGE SCALE GENOMIC DNA]</scope>
    <source>
        <strain evidence="2 3">NIES-35</strain>
    </source>
</reference>
<feature type="signal peptide" evidence="1">
    <location>
        <begin position="1"/>
        <end position="29"/>
    </location>
</feature>
<keyword evidence="1" id="KW-0732">Signal</keyword>
<dbReference type="Proteomes" id="UP000247498">
    <property type="component" value="Unassembled WGS sequence"/>
</dbReference>
<organism evidence="2 3">
    <name type="scientific">Raphidocelis subcapitata</name>
    <dbReference type="NCBI Taxonomy" id="307507"/>
    <lineage>
        <taxon>Eukaryota</taxon>
        <taxon>Viridiplantae</taxon>
        <taxon>Chlorophyta</taxon>
        <taxon>core chlorophytes</taxon>
        <taxon>Chlorophyceae</taxon>
        <taxon>CS clade</taxon>
        <taxon>Sphaeropleales</taxon>
        <taxon>Selenastraceae</taxon>
        <taxon>Raphidocelis</taxon>
    </lineage>
</organism>
<comment type="caution">
    <text evidence="2">The sequence shown here is derived from an EMBL/GenBank/DDBJ whole genome shotgun (WGS) entry which is preliminary data.</text>
</comment>
<dbReference type="AlphaFoldDB" id="A0A2V0PJK6"/>